<evidence type="ECO:0000256" key="5">
    <source>
        <dbReference type="ARBA" id="ARBA00022723"/>
    </source>
</evidence>
<dbReference type="PANTHER" id="PTHR35848">
    <property type="entry name" value="OXALATE-BINDING PROTEIN"/>
    <property type="match status" value="1"/>
</dbReference>
<keyword evidence="6" id="KW-0324">Glycolysis</keyword>
<protein>
    <recommendedName>
        <fullName evidence="3">glucose-6-phosphate isomerase</fullName>
        <ecNumber evidence="3">5.3.1.9</ecNumber>
    </recommendedName>
</protein>
<name>A0A081BXT1_VECG1</name>
<gene>
    <name evidence="9" type="ORF">U27_04101</name>
</gene>
<dbReference type="UniPathway" id="UPA00109">
    <property type="reaction ID" value="UER00181"/>
</dbReference>
<dbReference type="GO" id="GO:0006096">
    <property type="term" value="P:glycolytic process"/>
    <property type="evidence" value="ECO:0007669"/>
    <property type="project" value="UniProtKB-UniPathway"/>
</dbReference>
<evidence type="ECO:0000256" key="7">
    <source>
        <dbReference type="ARBA" id="ARBA00029321"/>
    </source>
</evidence>
<comment type="similarity">
    <text evidence="2">Belongs to the archaeal-type GPI family.</text>
</comment>
<reference evidence="9" key="1">
    <citation type="journal article" date="2015" name="PeerJ">
        <title>First genomic representation of candidate bacterial phylum KSB3 points to enhanced environmental sensing as a trigger of wastewater bulking.</title>
        <authorList>
            <person name="Sekiguchi Y."/>
            <person name="Ohashi A."/>
            <person name="Parks D.H."/>
            <person name="Yamauchi T."/>
            <person name="Tyson G.W."/>
            <person name="Hugenholtz P."/>
        </authorList>
    </citation>
    <scope>NUCLEOTIDE SEQUENCE [LARGE SCALE GENOMIC DNA]</scope>
</reference>
<dbReference type="PANTHER" id="PTHR35848:SF6">
    <property type="entry name" value="CUPIN TYPE-2 DOMAIN-CONTAINING PROTEIN"/>
    <property type="match status" value="1"/>
</dbReference>
<dbReference type="Gene3D" id="2.60.120.10">
    <property type="entry name" value="Jelly Rolls"/>
    <property type="match status" value="1"/>
</dbReference>
<sequence length="187" mass="21277">MIDQLLMEPFGADIDLAEAVLKDYNAHLVRKASSMKGHYADADALEKLIQQGDPLHYEVFEKAVPQETGHLQFGLSKLQPGTVGEEFFMTKGHYHEIPEAAEVYLCLRGKGYMLMKTTEGECRAEYMERGRVVYVPPYWAHRSVNVGDEPLITFYVYPGDAGHNYGDIEEEGFPKRIYKRGDKVEIL</sequence>
<dbReference type="InterPro" id="IPR014710">
    <property type="entry name" value="RmlC-like_jellyroll"/>
</dbReference>
<dbReference type="GO" id="GO:0006094">
    <property type="term" value="P:gluconeogenesis"/>
    <property type="evidence" value="ECO:0007669"/>
    <property type="project" value="UniProtKB-KW"/>
</dbReference>
<dbReference type="EC" id="5.3.1.9" evidence="3"/>
<evidence type="ECO:0000256" key="1">
    <source>
        <dbReference type="ARBA" id="ARBA00004926"/>
    </source>
</evidence>
<dbReference type="InterPro" id="IPR051610">
    <property type="entry name" value="GPI/OXD"/>
</dbReference>
<accession>A0A081BXT1</accession>
<dbReference type="STRING" id="1499967.U27_04101"/>
<organism evidence="9">
    <name type="scientific">Vecturithrix granuli</name>
    <dbReference type="NCBI Taxonomy" id="1499967"/>
    <lineage>
        <taxon>Bacteria</taxon>
        <taxon>Candidatus Moduliflexota</taxon>
        <taxon>Candidatus Vecturitrichia</taxon>
        <taxon>Candidatus Vecturitrichales</taxon>
        <taxon>Candidatus Vecturitrichaceae</taxon>
        <taxon>Candidatus Vecturithrix</taxon>
    </lineage>
</organism>
<dbReference type="CDD" id="cd02218">
    <property type="entry name" value="cupin_PGI"/>
    <property type="match status" value="1"/>
</dbReference>
<dbReference type="Pfam" id="PF06560">
    <property type="entry name" value="GPI"/>
    <property type="match status" value="1"/>
</dbReference>
<keyword evidence="5" id="KW-0479">Metal-binding</keyword>
<keyword evidence="9" id="KW-0413">Isomerase</keyword>
<evidence type="ECO:0000256" key="2">
    <source>
        <dbReference type="ARBA" id="ARBA00006542"/>
    </source>
</evidence>
<evidence type="ECO:0000256" key="4">
    <source>
        <dbReference type="ARBA" id="ARBA00022432"/>
    </source>
</evidence>
<evidence type="ECO:0000259" key="8">
    <source>
        <dbReference type="Pfam" id="PF06560"/>
    </source>
</evidence>
<evidence type="ECO:0000256" key="6">
    <source>
        <dbReference type="ARBA" id="ARBA00023152"/>
    </source>
</evidence>
<keyword evidence="10" id="KW-1185">Reference proteome</keyword>
<evidence type="ECO:0000313" key="10">
    <source>
        <dbReference type="Proteomes" id="UP000030661"/>
    </source>
</evidence>
<evidence type="ECO:0000256" key="3">
    <source>
        <dbReference type="ARBA" id="ARBA00011952"/>
    </source>
</evidence>
<dbReference type="EMBL" id="DF820465">
    <property type="protein sequence ID" value="GAK57136.1"/>
    <property type="molecule type" value="Genomic_DNA"/>
</dbReference>
<dbReference type="InterPro" id="IPR010551">
    <property type="entry name" value="G6P_isomerase_prok"/>
</dbReference>
<dbReference type="GO" id="GO:0005737">
    <property type="term" value="C:cytoplasm"/>
    <property type="evidence" value="ECO:0007669"/>
    <property type="project" value="InterPro"/>
</dbReference>
<dbReference type="AlphaFoldDB" id="A0A081BXT1"/>
<comment type="pathway">
    <text evidence="1">Carbohydrate degradation; glycolysis; D-glyceraldehyde 3-phosphate and glycerone phosphate from D-glucose: step 2/4.</text>
</comment>
<dbReference type="SUPFAM" id="SSF51182">
    <property type="entry name" value="RmlC-like cupins"/>
    <property type="match status" value="1"/>
</dbReference>
<feature type="domain" description="Glucose-6-phosphate isomerase prokaryote" evidence="8">
    <location>
        <begin position="29"/>
        <end position="170"/>
    </location>
</feature>
<evidence type="ECO:0000313" key="9">
    <source>
        <dbReference type="EMBL" id="GAK57136.1"/>
    </source>
</evidence>
<dbReference type="InterPro" id="IPR011051">
    <property type="entry name" value="RmlC_Cupin_sf"/>
</dbReference>
<dbReference type="GO" id="GO:0004347">
    <property type="term" value="F:glucose-6-phosphate isomerase activity"/>
    <property type="evidence" value="ECO:0007669"/>
    <property type="project" value="UniProtKB-EC"/>
</dbReference>
<dbReference type="GO" id="GO:0046872">
    <property type="term" value="F:metal ion binding"/>
    <property type="evidence" value="ECO:0007669"/>
    <property type="project" value="UniProtKB-KW"/>
</dbReference>
<dbReference type="Proteomes" id="UP000030661">
    <property type="component" value="Unassembled WGS sequence"/>
</dbReference>
<dbReference type="eggNOG" id="COG2140">
    <property type="taxonomic scope" value="Bacteria"/>
</dbReference>
<proteinExistence type="inferred from homology"/>
<keyword evidence="4" id="KW-0312">Gluconeogenesis</keyword>
<comment type="catalytic activity">
    <reaction evidence="7">
        <text>alpha-D-glucose 6-phosphate = beta-D-fructose 6-phosphate</text>
        <dbReference type="Rhea" id="RHEA:11816"/>
        <dbReference type="ChEBI" id="CHEBI:57634"/>
        <dbReference type="ChEBI" id="CHEBI:58225"/>
        <dbReference type="EC" id="5.3.1.9"/>
    </reaction>
</comment>
<dbReference type="HOGENOM" id="CLU_105797_0_0_0"/>